<gene>
    <name evidence="1" type="ORF">AMECASPLE_036708</name>
</gene>
<reference evidence="1 2" key="1">
    <citation type="submission" date="2021-06" db="EMBL/GenBank/DDBJ databases">
        <authorList>
            <person name="Palmer J.M."/>
        </authorList>
    </citation>
    <scope>NUCLEOTIDE SEQUENCE [LARGE SCALE GENOMIC DNA]</scope>
    <source>
        <strain evidence="1 2">AS_MEX2019</strain>
        <tissue evidence="1">Muscle</tissue>
    </source>
</reference>
<organism evidence="1 2">
    <name type="scientific">Ameca splendens</name>
    <dbReference type="NCBI Taxonomy" id="208324"/>
    <lineage>
        <taxon>Eukaryota</taxon>
        <taxon>Metazoa</taxon>
        <taxon>Chordata</taxon>
        <taxon>Craniata</taxon>
        <taxon>Vertebrata</taxon>
        <taxon>Euteleostomi</taxon>
        <taxon>Actinopterygii</taxon>
        <taxon>Neopterygii</taxon>
        <taxon>Teleostei</taxon>
        <taxon>Neoteleostei</taxon>
        <taxon>Acanthomorphata</taxon>
        <taxon>Ovalentaria</taxon>
        <taxon>Atherinomorphae</taxon>
        <taxon>Cyprinodontiformes</taxon>
        <taxon>Goodeidae</taxon>
        <taxon>Ameca</taxon>
    </lineage>
</organism>
<keyword evidence="2" id="KW-1185">Reference proteome</keyword>
<evidence type="ECO:0000313" key="2">
    <source>
        <dbReference type="Proteomes" id="UP001469553"/>
    </source>
</evidence>
<evidence type="ECO:0000313" key="1">
    <source>
        <dbReference type="EMBL" id="MEQ2316853.1"/>
    </source>
</evidence>
<proteinExistence type="predicted"/>
<sequence>MRRKVVFVGYVHVPLRRCATCSVCGHVTHQPHSPIESTTRSERDGDVEKMEDILNIEAAALELVKEQLITKESGFSKDDVVPKIVATRFWSGGLWVVRLVVVRLVVPFIYRYCKSTCYF</sequence>
<accession>A0ABV1AE49</accession>
<dbReference type="EMBL" id="JAHRIP010090550">
    <property type="protein sequence ID" value="MEQ2316853.1"/>
    <property type="molecule type" value="Genomic_DNA"/>
</dbReference>
<comment type="caution">
    <text evidence="1">The sequence shown here is derived from an EMBL/GenBank/DDBJ whole genome shotgun (WGS) entry which is preliminary data.</text>
</comment>
<name>A0ABV1AE49_9TELE</name>
<dbReference type="Proteomes" id="UP001469553">
    <property type="component" value="Unassembled WGS sequence"/>
</dbReference>
<protein>
    <submittedName>
        <fullName evidence="1">Uncharacterized protein</fullName>
    </submittedName>
</protein>